<feature type="binding site" evidence="5">
    <location>
        <position position="690"/>
    </location>
    <ligand>
        <name>Fe cation</name>
        <dbReference type="ChEBI" id="CHEBI:24875"/>
        <note>catalytic</note>
    </ligand>
</feature>
<feature type="binding site" evidence="5">
    <location>
        <position position="246"/>
    </location>
    <ligand>
        <name>Fe cation</name>
        <dbReference type="ChEBI" id="CHEBI:24875"/>
        <note>catalytic</note>
    </ligand>
</feature>
<feature type="region of interest" description="Disordered" evidence="6">
    <location>
        <begin position="1"/>
        <end position="36"/>
    </location>
</feature>
<comment type="cofactor">
    <cofactor evidence="5">
        <name>Fe(2+)</name>
        <dbReference type="ChEBI" id="CHEBI:29033"/>
    </cofactor>
    <text evidence="5">Binds 1 Fe(2+) ion per subunit.</text>
</comment>
<proteinExistence type="inferred from homology"/>
<feature type="region of interest" description="Disordered" evidence="6">
    <location>
        <begin position="539"/>
        <end position="614"/>
    </location>
</feature>
<organism evidence="7 8">
    <name type="scientific">Sordaria brevicollis</name>
    <dbReference type="NCBI Taxonomy" id="83679"/>
    <lineage>
        <taxon>Eukaryota</taxon>
        <taxon>Fungi</taxon>
        <taxon>Dikarya</taxon>
        <taxon>Ascomycota</taxon>
        <taxon>Pezizomycotina</taxon>
        <taxon>Sordariomycetes</taxon>
        <taxon>Sordariomycetidae</taxon>
        <taxon>Sordariales</taxon>
        <taxon>Sordariaceae</taxon>
        <taxon>Sordaria</taxon>
    </lineage>
</organism>
<dbReference type="AlphaFoldDB" id="A0AAE0NVZ3"/>
<accession>A0AAE0NVZ3</accession>
<dbReference type="GO" id="GO:0010436">
    <property type="term" value="F:carotenoid dioxygenase activity"/>
    <property type="evidence" value="ECO:0007669"/>
    <property type="project" value="TreeGrafter"/>
</dbReference>
<evidence type="ECO:0000256" key="6">
    <source>
        <dbReference type="SAM" id="MobiDB-lite"/>
    </source>
</evidence>
<name>A0AAE0NVZ3_SORBR</name>
<gene>
    <name evidence="7" type="ORF">B0T20DRAFT_386416</name>
</gene>
<feature type="binding site" evidence="5">
    <location>
        <position position="327"/>
    </location>
    <ligand>
        <name>Fe cation</name>
        <dbReference type="ChEBI" id="CHEBI:24875"/>
        <note>catalytic</note>
    </ligand>
</feature>
<comment type="caution">
    <text evidence="7">The sequence shown here is derived from an EMBL/GenBank/DDBJ whole genome shotgun (WGS) entry which is preliminary data.</text>
</comment>
<dbReference type="PANTHER" id="PTHR10543">
    <property type="entry name" value="BETA-CAROTENE DIOXYGENASE"/>
    <property type="match status" value="1"/>
</dbReference>
<feature type="region of interest" description="Disordered" evidence="6">
    <location>
        <begin position="251"/>
        <end position="274"/>
    </location>
</feature>
<dbReference type="InterPro" id="IPR004294">
    <property type="entry name" value="Carotenoid_Oase"/>
</dbReference>
<evidence type="ECO:0000313" key="7">
    <source>
        <dbReference type="EMBL" id="KAK3388455.1"/>
    </source>
</evidence>
<comment type="similarity">
    <text evidence="1">Belongs to the carotenoid oxygenase family.</text>
</comment>
<keyword evidence="4 5" id="KW-0408">Iron</keyword>
<dbReference type="GO" id="GO:0016121">
    <property type="term" value="P:carotene catabolic process"/>
    <property type="evidence" value="ECO:0007669"/>
    <property type="project" value="TreeGrafter"/>
</dbReference>
<feature type="compositionally biased region" description="Low complexity" evidence="6">
    <location>
        <begin position="541"/>
        <end position="551"/>
    </location>
</feature>
<keyword evidence="8" id="KW-1185">Reference proteome</keyword>
<evidence type="ECO:0000256" key="4">
    <source>
        <dbReference type="ARBA" id="ARBA00023004"/>
    </source>
</evidence>
<dbReference type="PANTHER" id="PTHR10543:SF89">
    <property type="entry name" value="CAROTENOID 9,10(9',10')-CLEAVAGE DIOXYGENASE 1"/>
    <property type="match status" value="1"/>
</dbReference>
<keyword evidence="2 5" id="KW-0479">Metal-binding</keyword>
<evidence type="ECO:0000256" key="2">
    <source>
        <dbReference type="ARBA" id="ARBA00022723"/>
    </source>
</evidence>
<sequence length="736" mass="80718">MSSKPYTTVPIASPPSSQPPYDKNGRLTSPHPIRFPPTPVFTGFNTPLRATHLSLPHLPISGQIPPGLDGTFYRVQPDRFFPPLYENDIHFNGDGAVTAISLHGPPLSSSNEEDNTASPPDKANPSSAQEPQGQTHEVPPATGTASLLHKYVLTTRLTLEQSHSRALFGSYRNQYTDHPFVQDLARTTPGGIDRTVANTNVVFWRGQLLAMKEDGLPVALDPETLETRTRGWDFDGQLGNRNFTAHPKLVPKRRAARRDAGTRTGAGFEGNAERDQEGKQEMVCFAYEAGPHPGLCTVDCVVWTIDEDTGLKLAERWFKAPFAGMIHDCGVSENYVVLPLTPLKMDLERMKRGGEKFAWDPEEDQWYGVVPRDNKEGEVVWFRADNGFHGHVAGCYELPTGEVVIDLTVADNNVFYWFPPDPKITPSAPPLDPKIPLRPNKLTSPTMRWIINPHAARSEFVTSQGDTILVADERLTPAVVWPTNGEFSRIDERYITKPYRHFWQAVVDPTKPYDFEKCGPPAGGLFNCLGHFTWGDEHFHSPSSSSGPSSSVTAPQSAPAPAPYGRSYATAPTASRSGPTSSGSDPPASASGSNPGTSTSTSSPSPSSQFGSEDIYHASPTTIFQEPTFIPSPHPHSSSSSNVEGQGYIIALLNHLDQLRNDVVIFDALNLRQGPVAVIHLPMKLKLGLHGNWVERREVEGWRRRLELEGAVEGKTEGQEDEGAKEAREGGKAKPW</sequence>
<feature type="compositionally biased region" description="Polar residues" evidence="6">
    <location>
        <begin position="124"/>
        <end position="135"/>
    </location>
</feature>
<protein>
    <submittedName>
        <fullName evidence="7">Carotenoid oxygenase</fullName>
    </submittedName>
</protein>
<feature type="binding site" evidence="5">
    <location>
        <position position="391"/>
    </location>
    <ligand>
        <name>Fe cation</name>
        <dbReference type="ChEBI" id="CHEBI:24875"/>
        <note>catalytic</note>
    </ligand>
</feature>
<keyword evidence="3" id="KW-0560">Oxidoreductase</keyword>
<dbReference type="EMBL" id="JAUTDP010000015">
    <property type="protein sequence ID" value="KAK3388455.1"/>
    <property type="molecule type" value="Genomic_DNA"/>
</dbReference>
<feature type="compositionally biased region" description="Low complexity" evidence="6">
    <location>
        <begin position="569"/>
        <end position="612"/>
    </location>
</feature>
<evidence type="ECO:0000313" key="8">
    <source>
        <dbReference type="Proteomes" id="UP001281003"/>
    </source>
</evidence>
<feature type="region of interest" description="Disordered" evidence="6">
    <location>
        <begin position="712"/>
        <end position="736"/>
    </location>
</feature>
<reference evidence="7" key="1">
    <citation type="journal article" date="2023" name="Mol. Phylogenet. Evol.">
        <title>Genome-scale phylogeny and comparative genomics of the fungal order Sordariales.</title>
        <authorList>
            <person name="Hensen N."/>
            <person name="Bonometti L."/>
            <person name="Westerberg I."/>
            <person name="Brannstrom I.O."/>
            <person name="Guillou S."/>
            <person name="Cros-Aarteil S."/>
            <person name="Calhoun S."/>
            <person name="Haridas S."/>
            <person name="Kuo A."/>
            <person name="Mondo S."/>
            <person name="Pangilinan J."/>
            <person name="Riley R."/>
            <person name="LaButti K."/>
            <person name="Andreopoulos B."/>
            <person name="Lipzen A."/>
            <person name="Chen C."/>
            <person name="Yan M."/>
            <person name="Daum C."/>
            <person name="Ng V."/>
            <person name="Clum A."/>
            <person name="Steindorff A."/>
            <person name="Ohm R.A."/>
            <person name="Martin F."/>
            <person name="Silar P."/>
            <person name="Natvig D.O."/>
            <person name="Lalanne C."/>
            <person name="Gautier V."/>
            <person name="Ament-Velasquez S.L."/>
            <person name="Kruys A."/>
            <person name="Hutchinson M.I."/>
            <person name="Powell A.J."/>
            <person name="Barry K."/>
            <person name="Miller A.N."/>
            <person name="Grigoriev I.V."/>
            <person name="Debuchy R."/>
            <person name="Gladieux P."/>
            <person name="Hiltunen Thoren M."/>
            <person name="Johannesson H."/>
        </authorList>
    </citation>
    <scope>NUCLEOTIDE SEQUENCE</scope>
    <source>
        <strain evidence="7">FGSC 1904</strain>
    </source>
</reference>
<dbReference type="Proteomes" id="UP001281003">
    <property type="component" value="Unassembled WGS sequence"/>
</dbReference>
<evidence type="ECO:0000256" key="1">
    <source>
        <dbReference type="ARBA" id="ARBA00006787"/>
    </source>
</evidence>
<evidence type="ECO:0000256" key="3">
    <source>
        <dbReference type="ARBA" id="ARBA00023002"/>
    </source>
</evidence>
<dbReference type="GO" id="GO:0046872">
    <property type="term" value="F:metal ion binding"/>
    <property type="evidence" value="ECO:0007669"/>
    <property type="project" value="UniProtKB-KW"/>
</dbReference>
<dbReference type="Pfam" id="PF03055">
    <property type="entry name" value="RPE65"/>
    <property type="match status" value="1"/>
</dbReference>
<evidence type="ECO:0000256" key="5">
    <source>
        <dbReference type="PIRSR" id="PIRSR604294-1"/>
    </source>
</evidence>
<feature type="region of interest" description="Disordered" evidence="6">
    <location>
        <begin position="101"/>
        <end position="142"/>
    </location>
</feature>
<reference evidence="7" key="2">
    <citation type="submission" date="2023-07" db="EMBL/GenBank/DDBJ databases">
        <authorList>
            <consortium name="Lawrence Berkeley National Laboratory"/>
            <person name="Haridas S."/>
            <person name="Hensen N."/>
            <person name="Bonometti L."/>
            <person name="Westerberg I."/>
            <person name="Brannstrom I.O."/>
            <person name="Guillou S."/>
            <person name="Cros-Aarteil S."/>
            <person name="Calhoun S."/>
            <person name="Kuo A."/>
            <person name="Mondo S."/>
            <person name="Pangilinan J."/>
            <person name="Riley R."/>
            <person name="LaButti K."/>
            <person name="Andreopoulos B."/>
            <person name="Lipzen A."/>
            <person name="Chen C."/>
            <person name="Yanf M."/>
            <person name="Daum C."/>
            <person name="Ng V."/>
            <person name="Clum A."/>
            <person name="Steindorff A."/>
            <person name="Ohm R."/>
            <person name="Martin F."/>
            <person name="Silar P."/>
            <person name="Natvig D."/>
            <person name="Lalanne C."/>
            <person name="Gautier V."/>
            <person name="Ament-velasquez S.L."/>
            <person name="Kruys A."/>
            <person name="Hutchinson M.I."/>
            <person name="Powell A.J."/>
            <person name="Barry K."/>
            <person name="Miller A.N."/>
            <person name="Grigoriev I.V."/>
            <person name="Debuchy R."/>
            <person name="Gladieux P."/>
            <person name="Thoren M.H."/>
            <person name="Johannesson H."/>
        </authorList>
    </citation>
    <scope>NUCLEOTIDE SEQUENCE</scope>
    <source>
        <strain evidence="7">FGSC 1904</strain>
    </source>
</reference>